<keyword evidence="1 4" id="KW-0812">Transmembrane</keyword>
<dbReference type="EMBL" id="UINC01152870">
    <property type="protein sequence ID" value="SVD47277.1"/>
    <property type="molecule type" value="Genomic_DNA"/>
</dbReference>
<proteinExistence type="predicted"/>
<evidence type="ECO:0000313" key="6">
    <source>
        <dbReference type="EMBL" id="SVD47277.1"/>
    </source>
</evidence>
<organism evidence="6">
    <name type="scientific">marine metagenome</name>
    <dbReference type="NCBI Taxonomy" id="408172"/>
    <lineage>
        <taxon>unclassified sequences</taxon>
        <taxon>metagenomes</taxon>
        <taxon>ecological metagenomes</taxon>
    </lineage>
</organism>
<name>A0A382VL75_9ZZZZ</name>
<feature type="non-terminal residue" evidence="6">
    <location>
        <position position="112"/>
    </location>
</feature>
<feature type="transmembrane region" description="Helical" evidence="4">
    <location>
        <begin position="68"/>
        <end position="88"/>
    </location>
</feature>
<feature type="transmembrane region" description="Helical" evidence="4">
    <location>
        <begin position="6"/>
        <end position="27"/>
    </location>
</feature>
<feature type="domain" description="ABC transmembrane type-1" evidence="5">
    <location>
        <begin position="3"/>
        <end position="112"/>
    </location>
</feature>
<protein>
    <recommendedName>
        <fullName evidence="5">ABC transmembrane type-1 domain-containing protein</fullName>
    </recommendedName>
</protein>
<keyword evidence="2 4" id="KW-1133">Transmembrane helix</keyword>
<dbReference type="AlphaFoldDB" id="A0A382VL75"/>
<dbReference type="InterPro" id="IPR036640">
    <property type="entry name" value="ABC1_TM_sf"/>
</dbReference>
<keyword evidence="3 4" id="KW-0472">Membrane</keyword>
<accession>A0A382VL75</accession>
<dbReference type="GO" id="GO:0005524">
    <property type="term" value="F:ATP binding"/>
    <property type="evidence" value="ECO:0007669"/>
    <property type="project" value="InterPro"/>
</dbReference>
<reference evidence="6" key="1">
    <citation type="submission" date="2018-05" db="EMBL/GenBank/DDBJ databases">
        <authorList>
            <person name="Lanie J.A."/>
            <person name="Ng W.-L."/>
            <person name="Kazmierczak K.M."/>
            <person name="Andrzejewski T.M."/>
            <person name="Davidsen T.M."/>
            <person name="Wayne K.J."/>
            <person name="Tettelin H."/>
            <person name="Glass J.I."/>
            <person name="Rusch D."/>
            <person name="Podicherti R."/>
            <person name="Tsui H.-C.T."/>
            <person name="Winkler M.E."/>
        </authorList>
    </citation>
    <scope>NUCLEOTIDE SEQUENCE</scope>
</reference>
<dbReference type="PROSITE" id="PS50929">
    <property type="entry name" value="ABC_TM1F"/>
    <property type="match status" value="1"/>
</dbReference>
<evidence type="ECO:0000259" key="5">
    <source>
        <dbReference type="PROSITE" id="PS50929"/>
    </source>
</evidence>
<evidence type="ECO:0000256" key="4">
    <source>
        <dbReference type="SAM" id="Phobius"/>
    </source>
</evidence>
<gene>
    <name evidence="6" type="ORF">METZ01_LOCUS400131</name>
</gene>
<evidence type="ECO:0000256" key="2">
    <source>
        <dbReference type="ARBA" id="ARBA00022989"/>
    </source>
</evidence>
<dbReference type="GO" id="GO:0016020">
    <property type="term" value="C:membrane"/>
    <property type="evidence" value="ECO:0007669"/>
    <property type="project" value="InterPro"/>
</dbReference>
<evidence type="ECO:0000256" key="1">
    <source>
        <dbReference type="ARBA" id="ARBA00022692"/>
    </source>
</evidence>
<dbReference type="InterPro" id="IPR011527">
    <property type="entry name" value="ABC1_TM_dom"/>
</dbReference>
<dbReference type="GO" id="GO:0140359">
    <property type="term" value="F:ABC-type transporter activity"/>
    <property type="evidence" value="ECO:0007669"/>
    <property type="project" value="InterPro"/>
</dbReference>
<evidence type="ECO:0000256" key="3">
    <source>
        <dbReference type="ARBA" id="ARBA00023136"/>
    </source>
</evidence>
<sequence>MVIFSIVSSLLFAFLNAFSFWMISSLISTIMNPERDETIIQQADLSINDKIENIVHQLIGSGSQLEQLDWLCIILVTTFLFKNVFFFINNVSLSFVGNKIIMDIRNHLFSHL</sequence>
<dbReference type="Gene3D" id="1.20.1560.10">
    <property type="entry name" value="ABC transporter type 1, transmembrane domain"/>
    <property type="match status" value="1"/>
</dbReference>
<dbReference type="SUPFAM" id="SSF90123">
    <property type="entry name" value="ABC transporter transmembrane region"/>
    <property type="match status" value="1"/>
</dbReference>